<name>A0A381WWR4_9ZZZZ</name>
<comment type="similarity">
    <text evidence="1">Belongs to the NAD(P)-dependent epimerase/dehydratase family.</text>
</comment>
<evidence type="ECO:0000259" key="2">
    <source>
        <dbReference type="Pfam" id="PF01370"/>
    </source>
</evidence>
<sequence>MKKILAVTGGAGFVGSNLIEFLLKKTNFNIISIDNYSSGKKNNEIKNSRVSYIKGNTKDISRILNRYKKNIHSLFHFGEFSRIYQSFKKFYECFESNSIGSKEVFKFCLDNKIKLIYSATSASLGNDGKDKNLSPYAFTKAKNLELLENLKKWFGFKYEIIYFYNVYGTKHICSGEMATVIGIFENLYKKQLPLTVVKPGNQTRSFTHINDTIAVCFEAWKKNKCQHYSISHKKSYSILAVAKLFKSKIKYLPERTGERYASALTNMSLNNKVHKRFGKIHLKDYISSFIKKKNK</sequence>
<protein>
    <recommendedName>
        <fullName evidence="2">NAD-dependent epimerase/dehydratase domain-containing protein</fullName>
    </recommendedName>
</protein>
<evidence type="ECO:0000313" key="3">
    <source>
        <dbReference type="EMBL" id="SVA56944.1"/>
    </source>
</evidence>
<organism evidence="3">
    <name type="scientific">marine metagenome</name>
    <dbReference type="NCBI Taxonomy" id="408172"/>
    <lineage>
        <taxon>unclassified sequences</taxon>
        <taxon>metagenomes</taxon>
        <taxon>ecological metagenomes</taxon>
    </lineage>
</organism>
<accession>A0A381WWR4</accession>
<dbReference type="Gene3D" id="3.40.50.720">
    <property type="entry name" value="NAD(P)-binding Rossmann-like Domain"/>
    <property type="match status" value="1"/>
</dbReference>
<dbReference type="Pfam" id="PF01370">
    <property type="entry name" value="Epimerase"/>
    <property type="match status" value="1"/>
</dbReference>
<reference evidence="3" key="1">
    <citation type="submission" date="2018-05" db="EMBL/GenBank/DDBJ databases">
        <authorList>
            <person name="Lanie J.A."/>
            <person name="Ng W.-L."/>
            <person name="Kazmierczak K.M."/>
            <person name="Andrzejewski T.M."/>
            <person name="Davidsen T.M."/>
            <person name="Wayne K.J."/>
            <person name="Tettelin H."/>
            <person name="Glass J.I."/>
            <person name="Rusch D."/>
            <person name="Podicherti R."/>
            <person name="Tsui H.-C.T."/>
            <person name="Winkler M.E."/>
        </authorList>
    </citation>
    <scope>NUCLEOTIDE SEQUENCE</scope>
</reference>
<dbReference type="AlphaFoldDB" id="A0A381WWR4"/>
<proteinExistence type="inferred from homology"/>
<gene>
    <name evidence="3" type="ORF">METZ01_LOCUS109798</name>
</gene>
<dbReference type="SUPFAM" id="SSF51735">
    <property type="entry name" value="NAD(P)-binding Rossmann-fold domains"/>
    <property type="match status" value="1"/>
</dbReference>
<dbReference type="InterPro" id="IPR036291">
    <property type="entry name" value="NAD(P)-bd_dom_sf"/>
</dbReference>
<dbReference type="PANTHER" id="PTHR43000">
    <property type="entry name" value="DTDP-D-GLUCOSE 4,6-DEHYDRATASE-RELATED"/>
    <property type="match status" value="1"/>
</dbReference>
<dbReference type="InterPro" id="IPR001509">
    <property type="entry name" value="Epimerase_deHydtase"/>
</dbReference>
<evidence type="ECO:0000256" key="1">
    <source>
        <dbReference type="ARBA" id="ARBA00007637"/>
    </source>
</evidence>
<dbReference type="EMBL" id="UINC01013136">
    <property type="protein sequence ID" value="SVA56944.1"/>
    <property type="molecule type" value="Genomic_DNA"/>
</dbReference>
<feature type="domain" description="NAD-dependent epimerase/dehydratase" evidence="2">
    <location>
        <begin position="6"/>
        <end position="228"/>
    </location>
</feature>